<evidence type="ECO:0000256" key="1">
    <source>
        <dbReference type="SAM" id="SignalP"/>
    </source>
</evidence>
<proteinExistence type="predicted"/>
<dbReference type="AlphaFoldDB" id="A0A7S0F8E5"/>
<organism evidence="2">
    <name type="scientific">Pyrodinium bahamense</name>
    <dbReference type="NCBI Taxonomy" id="73915"/>
    <lineage>
        <taxon>Eukaryota</taxon>
        <taxon>Sar</taxon>
        <taxon>Alveolata</taxon>
        <taxon>Dinophyceae</taxon>
        <taxon>Gonyaulacales</taxon>
        <taxon>Pyrocystaceae</taxon>
        <taxon>Pyrodinium</taxon>
    </lineage>
</organism>
<evidence type="ECO:0000313" key="2">
    <source>
        <dbReference type="EMBL" id="CAD8345445.1"/>
    </source>
</evidence>
<keyword evidence="1" id="KW-0732">Signal</keyword>
<accession>A0A7S0F8E5</accession>
<evidence type="ECO:0008006" key="3">
    <source>
        <dbReference type="Google" id="ProtNLM"/>
    </source>
</evidence>
<feature type="signal peptide" evidence="1">
    <location>
        <begin position="1"/>
        <end position="21"/>
    </location>
</feature>
<protein>
    <recommendedName>
        <fullName evidence="3">BRO1 domain-containing protein</fullName>
    </recommendedName>
</protein>
<name>A0A7S0F8E5_9DINO</name>
<dbReference type="EMBL" id="HBEG01002168">
    <property type="protein sequence ID" value="CAD8345445.1"/>
    <property type="molecule type" value="Transcribed_RNA"/>
</dbReference>
<reference evidence="2" key="1">
    <citation type="submission" date="2021-01" db="EMBL/GenBank/DDBJ databases">
        <authorList>
            <person name="Corre E."/>
            <person name="Pelletier E."/>
            <person name="Niang G."/>
            <person name="Scheremetjew M."/>
            <person name="Finn R."/>
            <person name="Kale V."/>
            <person name="Holt S."/>
            <person name="Cochrane G."/>
            <person name="Meng A."/>
            <person name="Brown T."/>
            <person name="Cohen L."/>
        </authorList>
    </citation>
    <scope>NUCLEOTIDE SEQUENCE</scope>
    <source>
        <strain evidence="2">Pbaha01</strain>
    </source>
</reference>
<sequence>MAFRAFASQALLLWAIQAVAGQDFDVLLQSAVSAKEGKGVTAAEAHQTGKSYVAQAEEHAAVTEQVASLLGVTSEAVSCLRQQGRPPHIVRANNEALLASLASLRALTGQLALSGNDTSILPDSVRENLKTVYQSISQTLFANLDTMHEEDQAEVRAAYDSMVQCNTEQAKRVSDTGDVETARQAVQASRDNHRDIRNDEAQLYEENETAWAEFSSLRTDTAALPNPEACEPFSRETLTDMSKFFKEEMSIVTWWNRYRPIFLAKEMAYEAANGNLSKYREKADAAQEHFESAYRHWQRLQVDMCGDYNLCWDKAKDNFNATTARVQESETARKTYYQSGQAALCHLQVLLQRNNRTFDECTELVHNTSK</sequence>
<gene>
    <name evidence="2" type="ORF">PBAH0796_LOCUS1183</name>
</gene>
<feature type="chain" id="PRO_5030738987" description="BRO1 domain-containing protein" evidence="1">
    <location>
        <begin position="22"/>
        <end position="370"/>
    </location>
</feature>